<dbReference type="RefSeq" id="WP_284589956.1">
    <property type="nucleotide sequence ID" value="NZ_JASNVP010000009.1"/>
</dbReference>
<feature type="region of interest" description="Disordered" evidence="2">
    <location>
        <begin position="413"/>
        <end position="432"/>
    </location>
</feature>
<evidence type="ECO:0000313" key="5">
    <source>
        <dbReference type="Proteomes" id="UP001226160"/>
    </source>
</evidence>
<gene>
    <name evidence="4" type="ORF">QPX54_09740</name>
</gene>
<evidence type="ECO:0000256" key="2">
    <source>
        <dbReference type="SAM" id="MobiDB-lite"/>
    </source>
</evidence>
<dbReference type="SUPFAM" id="SSF56563">
    <property type="entry name" value="Major capsid protein gp5"/>
    <property type="match status" value="1"/>
</dbReference>
<reference evidence="4" key="1">
    <citation type="submission" date="2023-05" db="EMBL/GenBank/DDBJ databases">
        <title>Metabolic capabilities are highly conserved among human nasal-associated Corynebacterium species in pangenomic analyses.</title>
        <authorList>
            <person name="Tran T.H."/>
            <person name="Roberts A.Q."/>
            <person name="Escapa I.F."/>
            <person name="Gao W."/>
            <person name="Conlan S."/>
            <person name="Kong H."/>
            <person name="Segre J.A."/>
            <person name="Kelly M.S."/>
            <person name="Lemon K.P."/>
        </authorList>
    </citation>
    <scope>NUCLEOTIDE SEQUENCE</scope>
    <source>
        <strain evidence="4">KPL2654</strain>
    </source>
</reference>
<dbReference type="EMBL" id="JASNVP010000009">
    <property type="protein sequence ID" value="MDK4326781.1"/>
    <property type="molecule type" value="Genomic_DNA"/>
</dbReference>
<evidence type="ECO:0000313" key="4">
    <source>
        <dbReference type="EMBL" id="MDK4326781.1"/>
    </source>
</evidence>
<comment type="caution">
    <text evidence="4">The sequence shown here is derived from an EMBL/GenBank/DDBJ whole genome shotgun (WGS) entry which is preliminary data.</text>
</comment>
<dbReference type="Gene3D" id="3.30.2320.10">
    <property type="entry name" value="hypothetical protein PF0899 domain"/>
    <property type="match status" value="1"/>
</dbReference>
<feature type="compositionally biased region" description="Low complexity" evidence="2">
    <location>
        <begin position="419"/>
        <end position="432"/>
    </location>
</feature>
<dbReference type="InterPro" id="IPR054612">
    <property type="entry name" value="Phage_capsid-like_C"/>
</dbReference>
<organism evidence="4 5">
    <name type="scientific">Corynebacterium propinquum</name>
    <dbReference type="NCBI Taxonomy" id="43769"/>
    <lineage>
        <taxon>Bacteria</taxon>
        <taxon>Bacillati</taxon>
        <taxon>Actinomycetota</taxon>
        <taxon>Actinomycetes</taxon>
        <taxon>Mycobacteriales</taxon>
        <taxon>Corynebacteriaceae</taxon>
        <taxon>Corynebacterium</taxon>
    </lineage>
</organism>
<dbReference type="AlphaFoldDB" id="A0AAP4BWM5"/>
<evidence type="ECO:0000259" key="3">
    <source>
        <dbReference type="Pfam" id="PF05065"/>
    </source>
</evidence>
<dbReference type="Pfam" id="PF05065">
    <property type="entry name" value="Phage_capsid"/>
    <property type="match status" value="1"/>
</dbReference>
<dbReference type="Proteomes" id="UP001226160">
    <property type="component" value="Unassembled WGS sequence"/>
</dbReference>
<proteinExistence type="predicted"/>
<feature type="domain" description="Phage capsid-like C-terminal" evidence="3">
    <location>
        <begin position="138"/>
        <end position="413"/>
    </location>
</feature>
<evidence type="ECO:0000256" key="1">
    <source>
        <dbReference type="ARBA" id="ARBA00004328"/>
    </source>
</evidence>
<name>A0AAP4BWM5_9CORY</name>
<comment type="subcellular location">
    <subcellularLocation>
        <location evidence="1">Virion</location>
    </subcellularLocation>
</comment>
<protein>
    <submittedName>
        <fullName evidence="4">Phage major capsid protein</fullName>
    </submittedName>
</protein>
<accession>A0AAP4BWM5</accession>
<dbReference type="Gene3D" id="3.30.2400.10">
    <property type="entry name" value="Major capsid protein gp5"/>
    <property type="match status" value="1"/>
</dbReference>
<dbReference type="InterPro" id="IPR024455">
    <property type="entry name" value="Phage_capsid"/>
</dbReference>
<dbReference type="NCBIfam" id="TIGR01554">
    <property type="entry name" value="major_cap_HK97"/>
    <property type="match status" value="1"/>
</dbReference>
<sequence>MPKTLAEKREIAMDAVRTALAEYKANPTDDNIRGDLETALKSVDDIDAAIKNQRTVADAEKRLESANFDGGVGRKADDSPAESIGDHFVKHAGDLVKRQQAGEHLEYSVPEYAGTKAADDAMTTPAVGDDLAAWGAQLERSIVNARRDQLVVADLMGSANVSLPVIKYLVEKLNRIAEGGFETVAQGAKKPYIRYDDFDVRTESLSKIAALTKISDEMAADYGFIVDWINNQLIYDLSVAEEAQLVRGDGQGSNLTGITNREGVQKFDIDSTDPVEQFKGLYEASRLPGRATNLSTDGIVLNELDYARLRLAQDSNNQFYAGGPFQGQYGVGGVMLNPPVWGLKTVTTNAAVPEGTYVLGNFRQGATVLRKGGVRVDSANQNQNDFEHNLITLRAEERLGLVVPAPAAFVTGKIGGGAQSSDGDSAGETSEL</sequence>